<feature type="chain" id="PRO_5025464694" evidence="1">
    <location>
        <begin position="19"/>
        <end position="133"/>
    </location>
</feature>
<reference evidence="2 3" key="1">
    <citation type="submission" date="2019-12" db="EMBL/GenBank/DDBJ databases">
        <title>Chromosome-level assembly of the Caenorhabditis remanei genome.</title>
        <authorList>
            <person name="Teterina A.A."/>
            <person name="Willis J.H."/>
            <person name="Phillips P.C."/>
        </authorList>
    </citation>
    <scope>NUCLEOTIDE SEQUENCE [LARGE SCALE GENOMIC DNA]</scope>
    <source>
        <strain evidence="2 3">PX506</strain>
        <tissue evidence="2">Whole organism</tissue>
    </source>
</reference>
<dbReference type="CTD" id="9801494"/>
<protein>
    <submittedName>
        <fullName evidence="2">Uncharacterized protein</fullName>
    </submittedName>
</protein>
<evidence type="ECO:0000313" key="3">
    <source>
        <dbReference type="Proteomes" id="UP000483820"/>
    </source>
</evidence>
<dbReference type="GeneID" id="9801494"/>
<gene>
    <name evidence="2" type="ORF">GCK72_025118</name>
</gene>
<evidence type="ECO:0000256" key="1">
    <source>
        <dbReference type="SAM" id="SignalP"/>
    </source>
</evidence>
<dbReference type="KEGG" id="crq:GCK72_025118"/>
<organism evidence="2 3">
    <name type="scientific">Caenorhabditis remanei</name>
    <name type="common">Caenorhabditis vulgaris</name>
    <dbReference type="NCBI Taxonomy" id="31234"/>
    <lineage>
        <taxon>Eukaryota</taxon>
        <taxon>Metazoa</taxon>
        <taxon>Ecdysozoa</taxon>
        <taxon>Nematoda</taxon>
        <taxon>Chromadorea</taxon>
        <taxon>Rhabditida</taxon>
        <taxon>Rhabditina</taxon>
        <taxon>Rhabditomorpha</taxon>
        <taxon>Rhabditoidea</taxon>
        <taxon>Rhabditidae</taxon>
        <taxon>Peloderinae</taxon>
        <taxon>Caenorhabditis</taxon>
    </lineage>
</organism>
<evidence type="ECO:0000313" key="2">
    <source>
        <dbReference type="EMBL" id="KAF1748651.1"/>
    </source>
</evidence>
<dbReference type="EMBL" id="WUAV01000006">
    <property type="protein sequence ID" value="KAF1748651.1"/>
    <property type="molecule type" value="Genomic_DNA"/>
</dbReference>
<sequence length="133" mass="15265">MMRFQLCFFIIYVNTAVSIPIYADDIVQKQMSTIKTVAHTRNFTKLLTLVSESVFEFENWDTVREALENANLLVIDTKFRHPGIVAKVIVNGDRLSDMEFTRDENSSTGWILSRAGFLECLLDNDSESFCIED</sequence>
<feature type="signal peptide" evidence="1">
    <location>
        <begin position="1"/>
        <end position="18"/>
    </location>
</feature>
<proteinExistence type="predicted"/>
<name>A0A6A5G1L2_CAERE</name>
<dbReference type="AlphaFoldDB" id="A0A6A5G1L2"/>
<keyword evidence="1" id="KW-0732">Signal</keyword>
<comment type="caution">
    <text evidence="2">The sequence shown here is derived from an EMBL/GenBank/DDBJ whole genome shotgun (WGS) entry which is preliminary data.</text>
</comment>
<dbReference type="Proteomes" id="UP000483820">
    <property type="component" value="Chromosome X"/>
</dbReference>
<dbReference type="RefSeq" id="XP_003098482.2">
    <property type="nucleotide sequence ID" value="XM_003098434.2"/>
</dbReference>
<accession>A0A6A5G1L2</accession>